<evidence type="ECO:0000313" key="2">
    <source>
        <dbReference type="Proteomes" id="UP000094801"/>
    </source>
</evidence>
<dbReference type="Proteomes" id="UP000094801">
    <property type="component" value="Unassembled WGS sequence"/>
</dbReference>
<dbReference type="AlphaFoldDB" id="A0A1E4T661"/>
<proteinExistence type="predicted"/>
<reference evidence="2" key="1">
    <citation type="submission" date="2016-04" db="EMBL/GenBank/DDBJ databases">
        <title>Comparative genomics of biotechnologically important yeasts.</title>
        <authorList>
            <consortium name="DOE Joint Genome Institute"/>
            <person name="Riley R."/>
            <person name="Haridas S."/>
            <person name="Wolfe K.H."/>
            <person name="Lopes M.R."/>
            <person name="Hittinger C.T."/>
            <person name="Goker M."/>
            <person name="Salamov A."/>
            <person name="Wisecaver J."/>
            <person name="Long T.M."/>
            <person name="Aerts A.L."/>
            <person name="Barry K."/>
            <person name="Choi C."/>
            <person name="Clum A."/>
            <person name="Coughlan A.Y."/>
            <person name="Deshpande S."/>
            <person name="Douglass A.P."/>
            <person name="Hanson S.J."/>
            <person name="Klenk H.-P."/>
            <person name="Labutti K."/>
            <person name="Lapidus A."/>
            <person name="Lindquist E."/>
            <person name="Lipzen A."/>
            <person name="Meier-Kolthoff J.P."/>
            <person name="Ohm R.A."/>
            <person name="Otillar R.P."/>
            <person name="Pangilinan J."/>
            <person name="Peng Y."/>
            <person name="Rokas A."/>
            <person name="Rosa C.A."/>
            <person name="Scheuner C."/>
            <person name="Sibirny A.A."/>
            <person name="Slot J.C."/>
            <person name="Stielow J.B."/>
            <person name="Sun H."/>
            <person name="Kurtzman C.P."/>
            <person name="Blackwell M."/>
            <person name="Grigoriev I.V."/>
            <person name="Jeffries T.W."/>
        </authorList>
    </citation>
    <scope>NUCLEOTIDE SEQUENCE [LARGE SCALE GENOMIC DNA]</scope>
    <source>
        <strain evidence="2">NRRL YB-2248</strain>
    </source>
</reference>
<gene>
    <name evidence="1" type="ORF">CANARDRAFT_26581</name>
</gene>
<organism evidence="1 2">
    <name type="scientific">[Candida] arabinofermentans NRRL YB-2248</name>
    <dbReference type="NCBI Taxonomy" id="983967"/>
    <lineage>
        <taxon>Eukaryota</taxon>
        <taxon>Fungi</taxon>
        <taxon>Dikarya</taxon>
        <taxon>Ascomycota</taxon>
        <taxon>Saccharomycotina</taxon>
        <taxon>Pichiomycetes</taxon>
        <taxon>Pichiales</taxon>
        <taxon>Pichiaceae</taxon>
        <taxon>Ogataea</taxon>
        <taxon>Ogataea/Candida clade</taxon>
    </lineage>
</organism>
<name>A0A1E4T661_9ASCO</name>
<accession>A0A1E4T661</accession>
<protein>
    <submittedName>
        <fullName evidence="1">Uncharacterized protein</fullName>
    </submittedName>
</protein>
<sequence length="62" mass="6797">MFETFAVPVRYCLQNEVSGSIPAVDSSMTMSNLVRGCRQRTVIPLKGRNTAQYTVRGEGESG</sequence>
<evidence type="ECO:0000313" key="1">
    <source>
        <dbReference type="EMBL" id="ODV87158.1"/>
    </source>
</evidence>
<keyword evidence="2" id="KW-1185">Reference proteome</keyword>
<dbReference type="EMBL" id="KV453848">
    <property type="protein sequence ID" value="ODV87158.1"/>
    <property type="molecule type" value="Genomic_DNA"/>
</dbReference>